<dbReference type="InterPro" id="IPR002711">
    <property type="entry name" value="HNH"/>
</dbReference>
<evidence type="ECO:0000313" key="3">
    <source>
        <dbReference type="EMBL" id="KYG63096.1"/>
    </source>
</evidence>
<dbReference type="InterPro" id="IPR003615">
    <property type="entry name" value="HNH_nuc"/>
</dbReference>
<dbReference type="Pfam" id="PF01844">
    <property type="entry name" value="HNH"/>
    <property type="match status" value="1"/>
</dbReference>
<dbReference type="GO" id="GO:0008270">
    <property type="term" value="F:zinc ion binding"/>
    <property type="evidence" value="ECO:0007669"/>
    <property type="project" value="InterPro"/>
</dbReference>
<dbReference type="CDD" id="cd00085">
    <property type="entry name" value="HNHc"/>
    <property type="match status" value="1"/>
</dbReference>
<organism evidence="3 4">
    <name type="scientific">Bdellovibrio bacteriovorus</name>
    <dbReference type="NCBI Taxonomy" id="959"/>
    <lineage>
        <taxon>Bacteria</taxon>
        <taxon>Pseudomonadati</taxon>
        <taxon>Bdellovibrionota</taxon>
        <taxon>Bdellovibrionia</taxon>
        <taxon>Bdellovibrionales</taxon>
        <taxon>Pseudobdellovibrionaceae</taxon>
        <taxon>Bdellovibrio</taxon>
    </lineage>
</organism>
<gene>
    <name evidence="3" type="ORF">AZI86_15360</name>
</gene>
<name>A0A150WHJ9_BDEBC</name>
<accession>A0A150WHJ9</accession>
<evidence type="ECO:0000313" key="4">
    <source>
        <dbReference type="Proteomes" id="UP000075320"/>
    </source>
</evidence>
<protein>
    <recommendedName>
        <fullName evidence="2">HNH nuclease domain-containing protein</fullName>
    </recommendedName>
</protein>
<feature type="domain" description="HNH nuclease" evidence="2">
    <location>
        <begin position="76"/>
        <end position="133"/>
    </location>
</feature>
<keyword evidence="4" id="KW-1185">Reference proteome</keyword>
<dbReference type="GO" id="GO:0003676">
    <property type="term" value="F:nucleic acid binding"/>
    <property type="evidence" value="ECO:0007669"/>
    <property type="project" value="InterPro"/>
</dbReference>
<evidence type="ECO:0000259" key="2">
    <source>
        <dbReference type="SMART" id="SM00507"/>
    </source>
</evidence>
<feature type="compositionally biased region" description="Basic and acidic residues" evidence="1">
    <location>
        <begin position="52"/>
        <end position="64"/>
    </location>
</feature>
<feature type="region of interest" description="Disordered" evidence="1">
    <location>
        <begin position="43"/>
        <end position="68"/>
    </location>
</feature>
<evidence type="ECO:0000256" key="1">
    <source>
        <dbReference type="SAM" id="MobiDB-lite"/>
    </source>
</evidence>
<sequence length="136" mass="15446">MITTLAKKINQSKLGKNTFGIKNLELGEAINNNPLATQSFLVSSEQKTAGSRKQDNKDVRDRNKIMQPYRPYISVKTKRLLLSKAQYQCEHHHPHAGRCRSKYQLQVDHIQPLSAGGDQKISNLRILCGVHNRARN</sequence>
<dbReference type="Proteomes" id="UP000075320">
    <property type="component" value="Unassembled WGS sequence"/>
</dbReference>
<reference evidence="3 4" key="1">
    <citation type="submission" date="2016-03" db="EMBL/GenBank/DDBJ databases">
        <authorList>
            <person name="Ploux O."/>
        </authorList>
    </citation>
    <scope>NUCLEOTIDE SEQUENCE [LARGE SCALE GENOMIC DNA]</scope>
    <source>
        <strain evidence="3 4">R0</strain>
    </source>
</reference>
<dbReference type="SMART" id="SM00507">
    <property type="entry name" value="HNHc"/>
    <property type="match status" value="1"/>
</dbReference>
<dbReference type="GO" id="GO:0004519">
    <property type="term" value="F:endonuclease activity"/>
    <property type="evidence" value="ECO:0007669"/>
    <property type="project" value="InterPro"/>
</dbReference>
<proteinExistence type="predicted"/>
<dbReference type="AlphaFoldDB" id="A0A150WHJ9"/>
<dbReference type="Gene3D" id="1.10.30.50">
    <property type="match status" value="1"/>
</dbReference>
<dbReference type="EMBL" id="LUKE01000004">
    <property type="protein sequence ID" value="KYG63096.1"/>
    <property type="molecule type" value="Genomic_DNA"/>
</dbReference>
<comment type="caution">
    <text evidence="3">The sequence shown here is derived from an EMBL/GenBank/DDBJ whole genome shotgun (WGS) entry which is preliminary data.</text>
</comment>